<evidence type="ECO:0000256" key="6">
    <source>
        <dbReference type="ARBA" id="ARBA00022816"/>
    </source>
</evidence>
<dbReference type="GO" id="GO:0005643">
    <property type="term" value="C:nuclear pore"/>
    <property type="evidence" value="ECO:0007669"/>
    <property type="project" value="UniProtKB-SubCell"/>
</dbReference>
<evidence type="ECO:0000256" key="7">
    <source>
        <dbReference type="ARBA" id="ARBA00022927"/>
    </source>
</evidence>
<dbReference type="PANTHER" id="PTHR11024">
    <property type="entry name" value="NUCLEAR PORE COMPLEX PROTEIN SEC13 / SEH1 FAMILY MEMBER"/>
    <property type="match status" value="1"/>
</dbReference>
<keyword evidence="8" id="KW-0811">Translocation</keyword>
<dbReference type="PROSITE" id="PS50082">
    <property type="entry name" value="WD_REPEATS_2"/>
    <property type="match status" value="2"/>
</dbReference>
<evidence type="ECO:0000256" key="1">
    <source>
        <dbReference type="ARBA" id="ARBA00004567"/>
    </source>
</evidence>
<dbReference type="RefSeq" id="XP_001591104.1">
    <property type="nucleotide sequence ID" value="XM_001591054.1"/>
</dbReference>
<keyword evidence="7" id="KW-0653">Protein transport</keyword>
<dbReference type="InterPro" id="IPR015943">
    <property type="entry name" value="WD40/YVTN_repeat-like_dom_sf"/>
</dbReference>
<evidence type="ECO:0000256" key="4">
    <source>
        <dbReference type="ARBA" id="ARBA00022574"/>
    </source>
</evidence>
<accession>A0A1D9QFP2</accession>
<dbReference type="PANTHER" id="PTHR11024:SF3">
    <property type="entry name" value="NUCLEOPORIN SEH1"/>
    <property type="match status" value="1"/>
</dbReference>
<dbReference type="VEuPathDB" id="FungiDB:sscle_11g083820"/>
<dbReference type="AlphaFoldDB" id="A0A1D9QFP2"/>
<dbReference type="Proteomes" id="UP000177798">
    <property type="component" value="Chromosome 11"/>
</dbReference>
<dbReference type="KEGG" id="ssl:SS1G_07729"/>
<evidence type="ECO:0000256" key="8">
    <source>
        <dbReference type="ARBA" id="ARBA00023010"/>
    </source>
</evidence>
<dbReference type="OrthoDB" id="5566198at2759"/>
<reference evidence="13" key="1">
    <citation type="journal article" date="2017" name="Genome Biol. Evol.">
        <title>The complete genome sequence of the phytopathogenic fungus Sclerotinia sclerotiorum reveals insights into the genome architecture of broad host range pathogens.</title>
        <authorList>
            <person name="Derbyshire M."/>
            <person name="Denton-Giles M."/>
            <person name="Hegedus D."/>
            <person name="Seifbarghy S."/>
            <person name="Rollins J."/>
            <person name="van Kan J."/>
            <person name="Seidl M.F."/>
            <person name="Faino L."/>
            <person name="Mbengue M."/>
            <person name="Navaud O."/>
            <person name="Raffaele S."/>
            <person name="Hammond-Kosack K."/>
            <person name="Heard S."/>
            <person name="Oliver R."/>
        </authorList>
    </citation>
    <scope>NUCLEOTIDE SEQUENCE [LARGE SCALE GENOMIC DNA]</scope>
    <source>
        <strain evidence="13">ATCC 18683 / 1980 / Ss-1</strain>
    </source>
</reference>
<dbReference type="Pfam" id="PF00400">
    <property type="entry name" value="WD40"/>
    <property type="match status" value="3"/>
</dbReference>
<dbReference type="InterPro" id="IPR036322">
    <property type="entry name" value="WD40_repeat_dom_sf"/>
</dbReference>
<keyword evidence="4 11" id="KW-0853">WD repeat</keyword>
<dbReference type="PROSITE" id="PS50294">
    <property type="entry name" value="WD_REPEATS_REGION"/>
    <property type="match status" value="1"/>
</dbReference>
<comment type="subcellular location">
    <subcellularLocation>
        <location evidence="1">Nucleus</location>
        <location evidence="1">Nuclear pore complex</location>
    </subcellularLocation>
</comment>
<keyword evidence="10" id="KW-0539">Nucleus</keyword>
<keyword evidence="3" id="KW-0813">Transport</keyword>
<dbReference type="OMA" id="WFRLWAE"/>
<evidence type="ECO:0000313" key="13">
    <source>
        <dbReference type="Proteomes" id="UP000177798"/>
    </source>
</evidence>
<dbReference type="GO" id="GO:0015031">
    <property type="term" value="P:protein transport"/>
    <property type="evidence" value="ECO:0007669"/>
    <property type="project" value="UniProtKB-KW"/>
</dbReference>
<comment type="similarity">
    <text evidence="2">Belongs to the WD repeat SEC13 family.</text>
</comment>
<feature type="repeat" description="WD" evidence="11">
    <location>
        <begin position="45"/>
        <end position="77"/>
    </location>
</feature>
<evidence type="ECO:0000313" key="12">
    <source>
        <dbReference type="EMBL" id="APA13612.1"/>
    </source>
</evidence>
<keyword evidence="5" id="KW-0677">Repeat</keyword>
<organism evidence="12 13">
    <name type="scientific">Sclerotinia sclerotiorum (strain ATCC 18683 / 1980 / Ss-1)</name>
    <name type="common">White mold</name>
    <name type="synonym">Whetzelinia sclerotiorum</name>
    <dbReference type="NCBI Taxonomy" id="665079"/>
    <lineage>
        <taxon>Eukaryota</taxon>
        <taxon>Fungi</taxon>
        <taxon>Dikarya</taxon>
        <taxon>Ascomycota</taxon>
        <taxon>Pezizomycotina</taxon>
        <taxon>Leotiomycetes</taxon>
        <taxon>Helotiales</taxon>
        <taxon>Sclerotiniaceae</taxon>
        <taxon>Sclerotinia</taxon>
    </lineage>
</organism>
<protein>
    <submittedName>
        <fullName evidence="12">Uncharacterized protein</fullName>
    </submittedName>
</protein>
<dbReference type="SMART" id="SM00320">
    <property type="entry name" value="WD40"/>
    <property type="match status" value="4"/>
</dbReference>
<dbReference type="GO" id="GO:0051028">
    <property type="term" value="P:mRNA transport"/>
    <property type="evidence" value="ECO:0007669"/>
    <property type="project" value="UniProtKB-KW"/>
</dbReference>
<keyword evidence="9" id="KW-0906">Nuclear pore complex</keyword>
<dbReference type="InterPro" id="IPR001680">
    <property type="entry name" value="WD40_rpt"/>
</dbReference>
<evidence type="ECO:0000256" key="5">
    <source>
        <dbReference type="ARBA" id="ARBA00022737"/>
    </source>
</evidence>
<dbReference type="EMBL" id="CP017824">
    <property type="protein sequence ID" value="APA13612.1"/>
    <property type="molecule type" value="Genomic_DNA"/>
</dbReference>
<evidence type="ECO:0000256" key="3">
    <source>
        <dbReference type="ARBA" id="ARBA00022448"/>
    </source>
</evidence>
<keyword evidence="6" id="KW-0509">mRNA transport</keyword>
<feature type="repeat" description="WD" evidence="11">
    <location>
        <begin position="394"/>
        <end position="425"/>
    </location>
</feature>
<dbReference type="InterPro" id="IPR037363">
    <property type="entry name" value="Sec13/Seh1_fam"/>
</dbReference>
<dbReference type="GO" id="GO:0005198">
    <property type="term" value="F:structural molecule activity"/>
    <property type="evidence" value="ECO:0007669"/>
    <property type="project" value="InterPro"/>
</dbReference>
<dbReference type="Gene3D" id="2.130.10.10">
    <property type="entry name" value="YVTN repeat-like/Quinoprotein amine dehydrogenase"/>
    <property type="match status" value="1"/>
</dbReference>
<name>A0A1D9QFP2_SCLS1</name>
<evidence type="ECO:0000256" key="9">
    <source>
        <dbReference type="ARBA" id="ARBA00023132"/>
    </source>
</evidence>
<gene>
    <name evidence="12" type="ORF">sscle_11g083820</name>
</gene>
<evidence type="ECO:0000256" key="10">
    <source>
        <dbReference type="ARBA" id="ARBA00023242"/>
    </source>
</evidence>
<evidence type="ECO:0000256" key="11">
    <source>
        <dbReference type="PROSITE-ProRule" id="PRU00221"/>
    </source>
</evidence>
<sequence>MVCAYEASHLNIISAFTKTTHTHLHTMSPSREATPPPQEGFALLTSTHRDLVEATAFNSYGTRFATGSADGKIKVYNRHRDGSWNLCDTWGAHNGGEVLELQWLPPTIHPNLIASIGTDGRFKLWVEDPTLPPNKGRRFNSHNNRPVWETRSHTRAPFLSFSIKHNAEIRHTYIALLDRDAQLIVYENEEPENMTSWTELDRVNVCEKPARGEEVSFKVAFDLNLEPCYRAIKEGVPRDALSLVVASMHKASIWRTKEISHTVSLGSASTKELYLAAELRGHRGLVRDVAWAAGNIRGWDEVATACKDGVVRVFRVVAGRDAEGMGGRSSDFEKVPEKIIARSSVHIAMENGAKNVPSGIGAGLAGQRTSRNRQQEAQGRDGAVIHAVKEISRLEVDRAPVWKVEFDADGQLLGSTGDDGKLMMWRREPTGIWSKSAELAMNRA</sequence>
<evidence type="ECO:0000256" key="2">
    <source>
        <dbReference type="ARBA" id="ARBA00010102"/>
    </source>
</evidence>
<dbReference type="SUPFAM" id="SSF50978">
    <property type="entry name" value="WD40 repeat-like"/>
    <property type="match status" value="1"/>
</dbReference>
<proteinExistence type="inferred from homology"/>